<keyword evidence="1" id="KW-0472">Membrane</keyword>
<feature type="transmembrane region" description="Helical" evidence="1">
    <location>
        <begin position="40"/>
        <end position="58"/>
    </location>
</feature>
<gene>
    <name evidence="2" type="ORF">E5K04_08290</name>
</gene>
<dbReference type="RefSeq" id="WP_136552905.1">
    <property type="nucleotide sequence ID" value="NZ_STGJ01000008.1"/>
</dbReference>
<name>A0A4V4N848_9NEIS</name>
<organism evidence="2 3">
    <name type="scientific">Crenobacter intestini</name>
    <dbReference type="NCBI Taxonomy" id="2563443"/>
    <lineage>
        <taxon>Bacteria</taxon>
        <taxon>Pseudomonadati</taxon>
        <taxon>Pseudomonadota</taxon>
        <taxon>Betaproteobacteria</taxon>
        <taxon>Neisseriales</taxon>
        <taxon>Neisseriaceae</taxon>
        <taxon>Crenobacter</taxon>
    </lineage>
</organism>
<dbReference type="Pfam" id="PF09600">
    <property type="entry name" value="Cyd_oper_YbgE"/>
    <property type="match status" value="1"/>
</dbReference>
<evidence type="ECO:0000313" key="2">
    <source>
        <dbReference type="EMBL" id="TIC83083.1"/>
    </source>
</evidence>
<keyword evidence="1" id="KW-1133">Transmembrane helix</keyword>
<proteinExistence type="predicted"/>
<evidence type="ECO:0000313" key="3">
    <source>
        <dbReference type="Proteomes" id="UP000308891"/>
    </source>
</evidence>
<keyword evidence="1" id="KW-0812">Transmembrane</keyword>
<dbReference type="EMBL" id="STGJ01000008">
    <property type="protein sequence ID" value="TIC83083.1"/>
    <property type="molecule type" value="Genomic_DNA"/>
</dbReference>
<reference evidence="2 3" key="1">
    <citation type="submission" date="2019-04" db="EMBL/GenBank/DDBJ databases">
        <title>Crenobacter sp. nov.</title>
        <authorList>
            <person name="Shi S."/>
        </authorList>
    </citation>
    <scope>NUCLEOTIDE SEQUENCE [LARGE SCALE GENOMIC DNA]</scope>
    <source>
        <strain evidence="2 3">GY 70310</strain>
    </source>
</reference>
<sequence length="87" mass="8957">MTEGKSGCSVPLLLVGLALMLGLTINPALLADGDGRADHLAALAAFWAMSAAFVRGVGFVPFNRLARLLLGAPAVLLFLALALARLL</sequence>
<evidence type="ECO:0000256" key="1">
    <source>
        <dbReference type="SAM" id="Phobius"/>
    </source>
</evidence>
<evidence type="ECO:0008006" key="4">
    <source>
        <dbReference type="Google" id="ProtNLM"/>
    </source>
</evidence>
<dbReference type="InterPro" id="IPR011846">
    <property type="entry name" value="Cyd_oper_YbgE"/>
</dbReference>
<comment type="caution">
    <text evidence="2">The sequence shown here is derived from an EMBL/GenBank/DDBJ whole genome shotgun (WGS) entry which is preliminary data.</text>
</comment>
<dbReference type="Proteomes" id="UP000308891">
    <property type="component" value="Unassembled WGS sequence"/>
</dbReference>
<keyword evidence="3" id="KW-1185">Reference proteome</keyword>
<dbReference type="AlphaFoldDB" id="A0A4V4N848"/>
<accession>A0A4V4N848</accession>
<protein>
    <recommendedName>
        <fullName evidence="4">Cyd operon protein YbgE</fullName>
    </recommendedName>
</protein>
<feature type="transmembrane region" description="Helical" evidence="1">
    <location>
        <begin position="65"/>
        <end position="84"/>
    </location>
</feature>